<dbReference type="RefSeq" id="XP_002764455.1">
    <property type="nucleotide sequence ID" value="XM_002764409.1"/>
</dbReference>
<dbReference type="Proteomes" id="UP000007800">
    <property type="component" value="Unassembled WGS sequence"/>
</dbReference>
<evidence type="ECO:0000313" key="2">
    <source>
        <dbReference type="Proteomes" id="UP000007800"/>
    </source>
</evidence>
<reference evidence="1 2" key="1">
    <citation type="submission" date="2008-07" db="EMBL/GenBank/DDBJ databases">
        <authorList>
            <person name="El-Sayed N."/>
            <person name="Caler E."/>
            <person name="Inman J."/>
            <person name="Amedeo P."/>
            <person name="Hass B."/>
            <person name="Wortman J."/>
        </authorList>
    </citation>
    <scope>NUCLEOTIDE SEQUENCE [LARGE SCALE GENOMIC DNA]</scope>
    <source>
        <strain evidence="2">ATCC 50983 / TXsc</strain>
    </source>
</reference>
<sequence>MDDLCGRHSAILDTVSGEDREVMKLMCEYWPEDKWGSINDADLNEVATLAETGELAEIRQKSVQWTNAFRSSPKFCWRKLMKKRENKKAMCEGPGLSGNSPGFGWKCKRNCRDFCRDEFQNYFGKTSRLFWCKCPMDGSFGRMVDPPCPPGESLMMGKCYKSCPAGMQPSLIPGRCSTDCSRNTNGLVKACGLGCSRTAFECGTAVGAMVATVGASVLGASAELAPPLISSILLGLSKMVALIAEIVQGLSSEIKNLLQGRGLNVGRMVMMGAMMFTYFTEMDSSPETLLKGAQPYSESIQSIITLANQRGHASFKAGVEELIGGLLEKFASVTESIVNIFAAFSQPQCT</sequence>
<proteinExistence type="predicted"/>
<gene>
    <name evidence="1" type="ORF">Pmar_PMAR000338</name>
</gene>
<name>C5M1G5_PERM5</name>
<protein>
    <submittedName>
        <fullName evidence="1">Uncharacterized protein</fullName>
    </submittedName>
</protein>
<dbReference type="GeneID" id="9054234"/>
<evidence type="ECO:0000313" key="1">
    <source>
        <dbReference type="EMBL" id="EEQ97172.1"/>
    </source>
</evidence>
<dbReference type="OMA" id="GCARSSF"/>
<dbReference type="OrthoDB" id="429743at2759"/>
<dbReference type="AlphaFoldDB" id="C5M1G5"/>
<keyword evidence="2" id="KW-1185">Reference proteome</keyword>
<dbReference type="EMBL" id="GG687416">
    <property type="protein sequence ID" value="EEQ97172.1"/>
    <property type="molecule type" value="Genomic_DNA"/>
</dbReference>
<organism evidence="2">
    <name type="scientific">Perkinsus marinus (strain ATCC 50983 / TXsc)</name>
    <dbReference type="NCBI Taxonomy" id="423536"/>
    <lineage>
        <taxon>Eukaryota</taxon>
        <taxon>Sar</taxon>
        <taxon>Alveolata</taxon>
        <taxon>Perkinsozoa</taxon>
        <taxon>Perkinsea</taxon>
        <taxon>Perkinsida</taxon>
        <taxon>Perkinsidae</taxon>
        <taxon>Perkinsus</taxon>
    </lineage>
</organism>
<accession>C5M1G5</accession>
<dbReference type="InParanoid" id="C5M1G5"/>